<protein>
    <submittedName>
        <fullName evidence="6">Primosome assembly protein PriA</fullName>
    </submittedName>
</protein>
<dbReference type="Pfam" id="PF17764">
    <property type="entry name" value="PriA_3primeBD"/>
    <property type="match status" value="1"/>
</dbReference>
<dbReference type="InterPro" id="IPR027417">
    <property type="entry name" value="P-loop_NTPase"/>
</dbReference>
<name>A0A2N5J759_9BIFI</name>
<dbReference type="EMBL" id="NMWU01000049">
    <property type="protein sequence ID" value="PLS30045.1"/>
    <property type="molecule type" value="Genomic_DNA"/>
</dbReference>
<reference evidence="6 7" key="1">
    <citation type="submission" date="2017-07" db="EMBL/GenBank/DDBJ databases">
        <title>Bifidobacterium novel species.</title>
        <authorList>
            <person name="Lugli G.A."/>
            <person name="Milani C."/>
            <person name="Duranti S."/>
            <person name="Mangifesta M."/>
        </authorList>
    </citation>
    <scope>NUCLEOTIDE SEQUENCE [LARGE SCALE GENOMIC DNA]</scope>
    <source>
        <strain evidence="7">Uis1B</strain>
    </source>
</reference>
<gene>
    <name evidence="6" type="ORF">Uis1B_2121</name>
</gene>
<dbReference type="AlphaFoldDB" id="A0A2N5J759"/>
<evidence type="ECO:0000256" key="2">
    <source>
        <dbReference type="ARBA" id="ARBA00022840"/>
    </source>
</evidence>
<keyword evidence="7" id="KW-1185">Reference proteome</keyword>
<sequence length="760" mass="82675">MNNRAEQLALDGLAPRKRRRRTPAEKIPAARMPIARVMIDVQATHLGRTFDYLVDEKSSEAAQPGVRVRVRFGHKLLDGFIWERAEHSDTPSSSLRFLERVISPRVVLSKRMREDVTRIADMFGGTVANILRVAVPPRSAKVDREYVAGDKSLKRRSEELSAMLADPDLKGFARIESSYAGARELRDALNSKTYANVVWDNLPGPRLWAKDLAWAVAHALMIGRSAVVVLPDMRHVADMARSLAAYGLKPFAPSAAGNGVWSGDVATLEASMPPELRYRSYMAVATGAVRCVIGVRAAMYAPVEGPALFAIVDDSAYQNADGLMPYANARDVLQLRAGEHGGVFIAAGHARSPLSQWQVEHERHAIQLHALSAVAKDATPWTRWLNREELSRLADPAIGARVPHTAVSVINRALKTGPVLLSVPYRGSGTVLACAKCRRQARCSRCAGPLLQMPDSAAQCRWCGYAAVHWTCRECGCDRMRAVRVDAEGTLRELQGLFHGVPIMVSTPNQPRGIIEDVAGKPQIVIATPGAEPRVVPMRPAPGGEAAGLSSTYQAVVILDAWTSLYALGIDARIDALTAWMRAAALCAPRTRGGQVLLVGEADPALAHSLVVWDPRILAAREVEEREETVLPPTVGAASVWGDRRAVMTALDRIGALTGDLAVLKIDDTDRADDVGDTDDAGDTDEDMEWPAVLGPVPIAPELGLNRTLEGSQDRVRAIVRVPWRRSAELAKRLRVAVCTHVAGREPGELRFKINPKDVL</sequence>
<accession>A0A2N5J759</accession>
<proteinExistence type="predicted"/>
<dbReference type="GO" id="GO:0005524">
    <property type="term" value="F:ATP binding"/>
    <property type="evidence" value="ECO:0007669"/>
    <property type="project" value="UniProtKB-KW"/>
</dbReference>
<dbReference type="GO" id="GO:0003677">
    <property type="term" value="F:DNA binding"/>
    <property type="evidence" value="ECO:0007669"/>
    <property type="project" value="UniProtKB-KW"/>
</dbReference>
<comment type="caution">
    <text evidence="6">The sequence shown here is derived from an EMBL/GenBank/DDBJ whole genome shotgun (WGS) entry which is preliminary data.</text>
</comment>
<evidence type="ECO:0000313" key="6">
    <source>
        <dbReference type="EMBL" id="PLS30045.1"/>
    </source>
</evidence>
<dbReference type="GO" id="GO:0006270">
    <property type="term" value="P:DNA replication initiation"/>
    <property type="evidence" value="ECO:0007669"/>
    <property type="project" value="TreeGrafter"/>
</dbReference>
<dbReference type="InterPro" id="IPR042115">
    <property type="entry name" value="PriA_3primeBD_sf"/>
</dbReference>
<keyword evidence="3" id="KW-0238">DNA-binding</keyword>
<dbReference type="GO" id="GO:0043138">
    <property type="term" value="F:3'-5' DNA helicase activity"/>
    <property type="evidence" value="ECO:0007669"/>
    <property type="project" value="TreeGrafter"/>
</dbReference>
<dbReference type="PANTHER" id="PTHR30580:SF0">
    <property type="entry name" value="PRIMOSOMAL PROTEIN N"/>
    <property type="match status" value="1"/>
</dbReference>
<dbReference type="GO" id="GO:0006302">
    <property type="term" value="P:double-strand break repair"/>
    <property type="evidence" value="ECO:0007669"/>
    <property type="project" value="TreeGrafter"/>
</dbReference>
<keyword evidence="1" id="KW-0547">Nucleotide-binding</keyword>
<dbReference type="RefSeq" id="WP_101618256.1">
    <property type="nucleotide sequence ID" value="NZ_NMWU01000049.1"/>
</dbReference>
<dbReference type="GO" id="GO:0006310">
    <property type="term" value="P:DNA recombination"/>
    <property type="evidence" value="ECO:0007669"/>
    <property type="project" value="TreeGrafter"/>
</dbReference>
<evidence type="ECO:0000256" key="4">
    <source>
        <dbReference type="SAM" id="MobiDB-lite"/>
    </source>
</evidence>
<evidence type="ECO:0000259" key="5">
    <source>
        <dbReference type="Pfam" id="PF17764"/>
    </source>
</evidence>
<dbReference type="PANTHER" id="PTHR30580">
    <property type="entry name" value="PRIMOSOMAL PROTEIN N"/>
    <property type="match status" value="1"/>
</dbReference>
<evidence type="ECO:0000313" key="7">
    <source>
        <dbReference type="Proteomes" id="UP000235050"/>
    </source>
</evidence>
<evidence type="ECO:0000256" key="1">
    <source>
        <dbReference type="ARBA" id="ARBA00022741"/>
    </source>
</evidence>
<dbReference type="InterPro" id="IPR041222">
    <property type="entry name" value="PriA_3primeBD"/>
</dbReference>
<dbReference type="Proteomes" id="UP000235050">
    <property type="component" value="Unassembled WGS sequence"/>
</dbReference>
<dbReference type="OrthoDB" id="3177118at2"/>
<dbReference type="Gene3D" id="3.40.50.300">
    <property type="entry name" value="P-loop containing nucleotide triphosphate hydrolases"/>
    <property type="match status" value="1"/>
</dbReference>
<feature type="region of interest" description="Disordered" evidence="4">
    <location>
        <begin position="1"/>
        <end position="24"/>
    </location>
</feature>
<feature type="domain" description="Primosomal protein N' 3' DNA-binding" evidence="5">
    <location>
        <begin position="36"/>
        <end position="136"/>
    </location>
</feature>
<organism evidence="6 7">
    <name type="scientific">Bifidobacterium margollesii</name>
    <dbReference type="NCBI Taxonomy" id="2020964"/>
    <lineage>
        <taxon>Bacteria</taxon>
        <taxon>Bacillati</taxon>
        <taxon>Actinomycetota</taxon>
        <taxon>Actinomycetes</taxon>
        <taxon>Bifidobacteriales</taxon>
        <taxon>Bifidobacteriaceae</taxon>
        <taxon>Bifidobacterium</taxon>
    </lineage>
</organism>
<evidence type="ECO:0000256" key="3">
    <source>
        <dbReference type="ARBA" id="ARBA00023125"/>
    </source>
</evidence>
<keyword evidence="2" id="KW-0067">ATP-binding</keyword>
<dbReference type="Gene3D" id="3.40.1440.60">
    <property type="entry name" value="PriA, 3(prime) DNA-binding domain"/>
    <property type="match status" value="1"/>
</dbReference>